<dbReference type="PROSITE" id="PS01124">
    <property type="entry name" value="HTH_ARAC_FAMILY_2"/>
    <property type="match status" value="1"/>
</dbReference>
<proteinExistence type="predicted"/>
<evidence type="ECO:0000256" key="1">
    <source>
        <dbReference type="ARBA" id="ARBA00023015"/>
    </source>
</evidence>
<dbReference type="Gene3D" id="1.10.10.60">
    <property type="entry name" value="Homeodomain-like"/>
    <property type="match status" value="1"/>
</dbReference>
<dbReference type="RefSeq" id="WP_093979483.1">
    <property type="nucleotide sequence ID" value="NZ_CP022515.1"/>
</dbReference>
<keyword evidence="1" id="KW-0805">Transcription regulation</keyword>
<sequence length="291" mass="35005">MKTIPILDIEQFEHQAQLEDFYSNNLEHHLKKNREYFHKPHKHNFFLCVLFTQGSGLHEIDFETYTVQAGCIFFLRPGQTHFWQFNSSPQGYIFFHTQEFFEFHFTNNKLEQFPFYYSFKNPPLVNIALDKIRRMESKFVEINKEYYSELPFKKQKLANLLSSVYIDLSRHYMAQGQEKEVISLRYFSTLRALEQLIDKHYRSQKSAKYYADALHISSKHLNRILRTTLNKTTTQLIMERIMLEAKRLMVHSNNSLSEISEILGYEDYAHFSKVFKKMTHMNPKEFKRSYN</sequence>
<keyword evidence="3" id="KW-0804">Transcription</keyword>
<dbReference type="Pfam" id="PF02311">
    <property type="entry name" value="AraC_binding"/>
    <property type="match status" value="1"/>
</dbReference>
<dbReference type="AlphaFoldDB" id="A0A221V188"/>
<accession>A0A221V188</accession>
<evidence type="ECO:0000256" key="3">
    <source>
        <dbReference type="ARBA" id="ARBA00023163"/>
    </source>
</evidence>
<evidence type="ECO:0000313" key="6">
    <source>
        <dbReference type="Proteomes" id="UP000204551"/>
    </source>
</evidence>
<dbReference type="KEGG" id="aalg:AREALGSMS7_03738"/>
<evidence type="ECO:0000256" key="2">
    <source>
        <dbReference type="ARBA" id="ARBA00023125"/>
    </source>
</evidence>
<evidence type="ECO:0000259" key="4">
    <source>
        <dbReference type="PROSITE" id="PS01124"/>
    </source>
</evidence>
<dbReference type="SUPFAM" id="SSF46689">
    <property type="entry name" value="Homeodomain-like"/>
    <property type="match status" value="1"/>
</dbReference>
<dbReference type="EMBL" id="CP022515">
    <property type="protein sequence ID" value="ASO07148.1"/>
    <property type="molecule type" value="Genomic_DNA"/>
</dbReference>
<dbReference type="Proteomes" id="UP000204551">
    <property type="component" value="Chromosome"/>
</dbReference>
<protein>
    <submittedName>
        <fullName evidence="5">HTH-type transcriptional activator RhaS</fullName>
    </submittedName>
</protein>
<dbReference type="PANTHER" id="PTHR43280">
    <property type="entry name" value="ARAC-FAMILY TRANSCRIPTIONAL REGULATOR"/>
    <property type="match status" value="1"/>
</dbReference>
<dbReference type="InterPro" id="IPR037923">
    <property type="entry name" value="HTH-like"/>
</dbReference>
<dbReference type="Pfam" id="PF12833">
    <property type="entry name" value="HTH_18"/>
    <property type="match status" value="1"/>
</dbReference>
<keyword evidence="2" id="KW-0238">DNA-binding</keyword>
<dbReference type="InterPro" id="IPR003313">
    <property type="entry name" value="AraC-bd"/>
</dbReference>
<dbReference type="eggNOG" id="COG2207">
    <property type="taxonomic scope" value="Bacteria"/>
</dbReference>
<feature type="domain" description="HTH araC/xylS-type" evidence="4">
    <location>
        <begin position="191"/>
        <end position="289"/>
    </location>
</feature>
<dbReference type="InterPro" id="IPR009057">
    <property type="entry name" value="Homeodomain-like_sf"/>
</dbReference>
<evidence type="ECO:0000313" key="5">
    <source>
        <dbReference type="EMBL" id="ASO07148.1"/>
    </source>
</evidence>
<dbReference type="GO" id="GO:0003700">
    <property type="term" value="F:DNA-binding transcription factor activity"/>
    <property type="evidence" value="ECO:0007669"/>
    <property type="project" value="InterPro"/>
</dbReference>
<organism evidence="5 6">
    <name type="scientific">Arenibacter algicola</name>
    <dbReference type="NCBI Taxonomy" id="616991"/>
    <lineage>
        <taxon>Bacteria</taxon>
        <taxon>Pseudomonadati</taxon>
        <taxon>Bacteroidota</taxon>
        <taxon>Flavobacteriia</taxon>
        <taxon>Flavobacteriales</taxon>
        <taxon>Flavobacteriaceae</taxon>
        <taxon>Arenibacter</taxon>
    </lineage>
</organism>
<dbReference type="STRING" id="616991.GCA_000733925_01942"/>
<reference evidence="5 6" key="1">
    <citation type="submission" date="2017-07" db="EMBL/GenBank/DDBJ databases">
        <title>Genome Sequence of Arenibacter algicola Strain SMS7 Isolated from a culture of the Diatom Skeletonema marinoi.</title>
        <authorList>
            <person name="Topel M."/>
            <person name="Pinder M.I.M."/>
            <person name="Johansson O.N."/>
            <person name="Kourtchenko O."/>
            <person name="Godhe A."/>
            <person name="Clarke A.K."/>
        </authorList>
    </citation>
    <scope>NUCLEOTIDE SEQUENCE [LARGE SCALE GENOMIC DNA]</scope>
    <source>
        <strain evidence="5 6">SMS7</strain>
    </source>
</reference>
<dbReference type="SUPFAM" id="SSF51215">
    <property type="entry name" value="Regulatory protein AraC"/>
    <property type="match status" value="1"/>
</dbReference>
<dbReference type="GO" id="GO:0043565">
    <property type="term" value="F:sequence-specific DNA binding"/>
    <property type="evidence" value="ECO:0007669"/>
    <property type="project" value="InterPro"/>
</dbReference>
<gene>
    <name evidence="5" type="ORF">AREALGSMS7_03738</name>
</gene>
<dbReference type="InterPro" id="IPR018060">
    <property type="entry name" value="HTH_AraC"/>
</dbReference>
<dbReference type="InterPro" id="IPR014710">
    <property type="entry name" value="RmlC-like_jellyroll"/>
</dbReference>
<name>A0A221V188_9FLAO</name>
<dbReference type="Gene3D" id="2.60.120.10">
    <property type="entry name" value="Jelly Rolls"/>
    <property type="match status" value="1"/>
</dbReference>
<dbReference type="PANTHER" id="PTHR43280:SF32">
    <property type="entry name" value="TRANSCRIPTIONAL REGULATORY PROTEIN"/>
    <property type="match status" value="1"/>
</dbReference>
<dbReference type="SMART" id="SM00342">
    <property type="entry name" value="HTH_ARAC"/>
    <property type="match status" value="1"/>
</dbReference>